<proteinExistence type="predicted"/>
<evidence type="ECO:0000313" key="2">
    <source>
        <dbReference type="EMBL" id="EEO27753.2"/>
    </source>
</evidence>
<reference evidence="2" key="1">
    <citation type="submission" date="2011-10" db="EMBL/GenBank/DDBJ databases">
        <title>The Genome Sequence of Oxalobacter formigenes HOxBLS.</title>
        <authorList>
            <consortium name="The Broad Institute Genome Sequencing Platform"/>
            <person name="Earl A."/>
            <person name="Ward D."/>
            <person name="Feldgarden M."/>
            <person name="Gevers D."/>
            <person name="Allison M.J."/>
            <person name="Humphrey S."/>
            <person name="Young S.K."/>
            <person name="Zeng Q."/>
            <person name="Gargeya S."/>
            <person name="Fitzgerald M."/>
            <person name="Haas B."/>
            <person name="Abouelleil A."/>
            <person name="Alvarado L."/>
            <person name="Arachchi H.M."/>
            <person name="Berlin A."/>
            <person name="Brown A."/>
            <person name="Chapman S.B."/>
            <person name="Chen Z."/>
            <person name="Dunbar C."/>
            <person name="Freedman E."/>
            <person name="Gearin G."/>
            <person name="Goldberg J."/>
            <person name="Griggs A."/>
            <person name="Gujja S."/>
            <person name="Heiman D."/>
            <person name="Howarth C."/>
            <person name="Larson L."/>
            <person name="Lui A."/>
            <person name="MacDonald P.J.P."/>
            <person name="Montmayeur A."/>
            <person name="Murphy C."/>
            <person name="Neiman D."/>
            <person name="Pearson M."/>
            <person name="Priest M."/>
            <person name="Roberts A."/>
            <person name="Saif S."/>
            <person name="Shea T."/>
            <person name="Shenoy N."/>
            <person name="Sisk P."/>
            <person name="Stolte C."/>
            <person name="Sykes S."/>
            <person name="Wortman J."/>
            <person name="Nusbaum C."/>
            <person name="Birren B."/>
        </authorList>
    </citation>
    <scope>NUCLEOTIDE SEQUENCE [LARGE SCALE GENOMIC DNA]</scope>
    <source>
        <strain evidence="2">HOxBLS</strain>
    </source>
</reference>
<feature type="transmembrane region" description="Helical" evidence="1">
    <location>
        <begin position="171"/>
        <end position="192"/>
    </location>
</feature>
<keyword evidence="1" id="KW-0472">Membrane</keyword>
<protein>
    <submittedName>
        <fullName evidence="2">Uncharacterized protein</fullName>
    </submittedName>
</protein>
<keyword evidence="3" id="KW-1185">Reference proteome</keyword>
<feature type="transmembrane region" description="Helical" evidence="1">
    <location>
        <begin position="136"/>
        <end position="159"/>
    </location>
</feature>
<sequence>MARQRDGITEKPANSFRASCLTGRLLSPILPPAGTESGKRPGFYRKQVSMKSRLLRYAPLIVFWLASFGIVLHFHSPLTTFAFFTLLLFVVGGAFLTIALLQPLPARLLWRFYAALAVCWVADIVFIKMVGKDTTMLVFGGIPFACLLVPAAVMSSLFASTSRDTWWRAAVAAMCFMTSCLPVLAVGTLLLIA</sequence>
<organism evidence="2 3">
    <name type="scientific">Oxalobacter paraformigenes</name>
    <dbReference type="NCBI Taxonomy" id="556268"/>
    <lineage>
        <taxon>Bacteria</taxon>
        <taxon>Pseudomonadati</taxon>
        <taxon>Pseudomonadota</taxon>
        <taxon>Betaproteobacteria</taxon>
        <taxon>Burkholderiales</taxon>
        <taxon>Oxalobacteraceae</taxon>
        <taxon>Oxalobacter</taxon>
    </lineage>
</organism>
<dbReference type="EMBL" id="ACDP02000021">
    <property type="protein sequence ID" value="EEO27753.2"/>
    <property type="molecule type" value="Genomic_DNA"/>
</dbReference>
<name>C3X3G7_9BURK</name>
<dbReference type="HOGENOM" id="CLU_1407567_0_0_4"/>
<keyword evidence="1" id="KW-0812">Transmembrane</keyword>
<feature type="transmembrane region" description="Helical" evidence="1">
    <location>
        <begin position="54"/>
        <end position="75"/>
    </location>
</feature>
<dbReference type="Proteomes" id="UP000003973">
    <property type="component" value="Unassembled WGS sequence"/>
</dbReference>
<gene>
    <name evidence="2" type="ORF">OFAG_00906</name>
</gene>
<accession>C3X3G7</accession>
<dbReference type="AlphaFoldDB" id="C3X3G7"/>
<comment type="caution">
    <text evidence="2">The sequence shown here is derived from an EMBL/GenBank/DDBJ whole genome shotgun (WGS) entry which is preliminary data.</text>
</comment>
<evidence type="ECO:0000256" key="1">
    <source>
        <dbReference type="SAM" id="Phobius"/>
    </source>
</evidence>
<keyword evidence="1" id="KW-1133">Transmembrane helix</keyword>
<feature type="transmembrane region" description="Helical" evidence="1">
    <location>
        <begin position="81"/>
        <end position="101"/>
    </location>
</feature>
<feature type="transmembrane region" description="Helical" evidence="1">
    <location>
        <begin position="108"/>
        <end position="130"/>
    </location>
</feature>
<evidence type="ECO:0000313" key="3">
    <source>
        <dbReference type="Proteomes" id="UP000003973"/>
    </source>
</evidence>